<organism evidence="3 4">
    <name type="scientific">Teichococcus coralli</name>
    <dbReference type="NCBI Taxonomy" id="2545983"/>
    <lineage>
        <taxon>Bacteria</taxon>
        <taxon>Pseudomonadati</taxon>
        <taxon>Pseudomonadota</taxon>
        <taxon>Alphaproteobacteria</taxon>
        <taxon>Acetobacterales</taxon>
        <taxon>Roseomonadaceae</taxon>
        <taxon>Roseomonas</taxon>
    </lineage>
</organism>
<evidence type="ECO:0000256" key="1">
    <source>
        <dbReference type="SAM" id="MobiDB-lite"/>
    </source>
</evidence>
<feature type="region of interest" description="Disordered" evidence="1">
    <location>
        <begin position="34"/>
        <end position="59"/>
    </location>
</feature>
<dbReference type="SUPFAM" id="SSF141868">
    <property type="entry name" value="EAL domain-like"/>
    <property type="match status" value="1"/>
</dbReference>
<dbReference type="InterPro" id="IPR035919">
    <property type="entry name" value="EAL_sf"/>
</dbReference>
<sequence>MTETIPRLARGLEAQGVESPARLAMPHERGCDIAQGVPLGRPWLGPGRARRSRHALDTT</sequence>
<comment type="caution">
    <text evidence="3">The sequence shown here is derived from an EMBL/GenBank/DDBJ whole genome shotgun (WGS) entry which is preliminary data.</text>
</comment>
<accession>A0A845BLJ6</accession>
<protein>
    <recommendedName>
        <fullName evidence="2">EAL domain-containing protein</fullName>
    </recommendedName>
</protein>
<evidence type="ECO:0000259" key="2">
    <source>
        <dbReference type="PROSITE" id="PS50883"/>
    </source>
</evidence>
<gene>
    <name evidence="3" type="ORF">E0493_22575</name>
</gene>
<reference evidence="3 4" key="1">
    <citation type="submission" date="2019-03" db="EMBL/GenBank/DDBJ databases">
        <title>Roseomonas sp. a novel Roseomonas species isolated from Sea whip Gorgonian.</title>
        <authorList>
            <person name="Li F."/>
            <person name="Pan X."/>
            <person name="Huang S."/>
            <person name="Li Z."/>
            <person name="Meng B."/>
        </authorList>
    </citation>
    <scope>NUCLEOTIDE SEQUENCE [LARGE SCALE GENOMIC DNA]</scope>
    <source>
        <strain evidence="3 4">M0104</strain>
    </source>
</reference>
<dbReference type="PROSITE" id="PS50883">
    <property type="entry name" value="EAL"/>
    <property type="match status" value="1"/>
</dbReference>
<dbReference type="OrthoDB" id="9813903at2"/>
<evidence type="ECO:0000313" key="3">
    <source>
        <dbReference type="EMBL" id="MXP66127.1"/>
    </source>
</evidence>
<dbReference type="Proteomes" id="UP000460715">
    <property type="component" value="Unassembled WGS sequence"/>
</dbReference>
<evidence type="ECO:0000313" key="4">
    <source>
        <dbReference type="Proteomes" id="UP000460715"/>
    </source>
</evidence>
<dbReference type="EMBL" id="SNVJ01000047">
    <property type="protein sequence ID" value="MXP66127.1"/>
    <property type="molecule type" value="Genomic_DNA"/>
</dbReference>
<keyword evidence="4" id="KW-1185">Reference proteome</keyword>
<dbReference type="AlphaFoldDB" id="A0A845BLJ6"/>
<dbReference type="RefSeq" id="WP_160939536.1">
    <property type="nucleotide sequence ID" value="NZ_SNVJ01000047.1"/>
</dbReference>
<feature type="domain" description="EAL" evidence="2">
    <location>
        <begin position="1"/>
        <end position="56"/>
    </location>
</feature>
<name>A0A845BLJ6_9PROT</name>
<dbReference type="InterPro" id="IPR001633">
    <property type="entry name" value="EAL_dom"/>
</dbReference>
<proteinExistence type="predicted"/>